<dbReference type="EMBL" id="JACDTQ010000352">
    <property type="protein sequence ID" value="KAF5928660.1"/>
    <property type="molecule type" value="Genomic_DNA"/>
</dbReference>
<gene>
    <name evidence="1" type="ORF">HPG69_008448</name>
</gene>
<name>A0A7J7FKS7_DICBM</name>
<sequence>MKESRMNNTEEKIQIPVACMMFLHAIPVPKSKSGEAAKVAIDVGFRHFDSTHLYQNVEEISKAL</sequence>
<dbReference type="Gene3D" id="3.20.20.100">
    <property type="entry name" value="NADP-dependent oxidoreductase domain"/>
    <property type="match status" value="1"/>
</dbReference>
<proteinExistence type="predicted"/>
<dbReference type="AlphaFoldDB" id="A0A7J7FKS7"/>
<protein>
    <submittedName>
        <fullName evidence="1">Uncharacterized protein</fullName>
    </submittedName>
</protein>
<comment type="caution">
    <text evidence="1">The sequence shown here is derived from an EMBL/GenBank/DDBJ whole genome shotgun (WGS) entry which is preliminary data.</text>
</comment>
<reference evidence="1 2" key="1">
    <citation type="journal article" date="2020" name="Mol. Biol. Evol.">
        <title>Interspecific Gene Flow and the Evolution of Specialization in Black and White Rhinoceros.</title>
        <authorList>
            <person name="Moodley Y."/>
            <person name="Westbury M.V."/>
            <person name="Russo I.M."/>
            <person name="Gopalakrishnan S."/>
            <person name="Rakotoarivelo A."/>
            <person name="Olsen R.A."/>
            <person name="Prost S."/>
            <person name="Tunstall T."/>
            <person name="Ryder O.A."/>
            <person name="Dalen L."/>
            <person name="Bruford M.W."/>
        </authorList>
    </citation>
    <scope>NUCLEOTIDE SEQUENCE [LARGE SCALE GENOMIC DNA]</scope>
    <source>
        <strain evidence="1">SBR-YM</strain>
        <tissue evidence="1">Skin</tissue>
    </source>
</reference>
<dbReference type="SUPFAM" id="SSF51430">
    <property type="entry name" value="NAD(P)-linked oxidoreductase"/>
    <property type="match status" value="1"/>
</dbReference>
<evidence type="ECO:0000313" key="2">
    <source>
        <dbReference type="Proteomes" id="UP000551758"/>
    </source>
</evidence>
<keyword evidence="2" id="KW-1185">Reference proteome</keyword>
<accession>A0A7J7FKS7</accession>
<dbReference type="InterPro" id="IPR036812">
    <property type="entry name" value="NAD(P)_OxRdtase_dom_sf"/>
</dbReference>
<dbReference type="Proteomes" id="UP000551758">
    <property type="component" value="Unassembled WGS sequence"/>
</dbReference>
<organism evidence="1 2">
    <name type="scientific">Diceros bicornis minor</name>
    <name type="common">South-central black rhinoceros</name>
    <dbReference type="NCBI Taxonomy" id="77932"/>
    <lineage>
        <taxon>Eukaryota</taxon>
        <taxon>Metazoa</taxon>
        <taxon>Chordata</taxon>
        <taxon>Craniata</taxon>
        <taxon>Vertebrata</taxon>
        <taxon>Euteleostomi</taxon>
        <taxon>Mammalia</taxon>
        <taxon>Eutheria</taxon>
        <taxon>Laurasiatheria</taxon>
        <taxon>Perissodactyla</taxon>
        <taxon>Rhinocerotidae</taxon>
        <taxon>Diceros</taxon>
    </lineage>
</organism>
<evidence type="ECO:0000313" key="1">
    <source>
        <dbReference type="EMBL" id="KAF5928660.1"/>
    </source>
</evidence>